<dbReference type="AlphaFoldDB" id="A0A1Q9BZX4"/>
<feature type="chain" id="PRO_5013226187" description="Secreted protein" evidence="1">
    <location>
        <begin position="17"/>
        <end position="114"/>
    </location>
</feature>
<protein>
    <recommendedName>
        <fullName evidence="4">Secreted protein</fullName>
    </recommendedName>
</protein>
<evidence type="ECO:0000313" key="2">
    <source>
        <dbReference type="EMBL" id="OLP76228.1"/>
    </source>
</evidence>
<evidence type="ECO:0000313" key="3">
    <source>
        <dbReference type="Proteomes" id="UP000186817"/>
    </source>
</evidence>
<dbReference type="EMBL" id="LSRX01002093">
    <property type="protein sequence ID" value="OLP76228.1"/>
    <property type="molecule type" value="Genomic_DNA"/>
</dbReference>
<evidence type="ECO:0008006" key="4">
    <source>
        <dbReference type="Google" id="ProtNLM"/>
    </source>
</evidence>
<reference evidence="2 3" key="1">
    <citation type="submission" date="2016-02" db="EMBL/GenBank/DDBJ databases">
        <title>Genome analysis of coral dinoflagellate symbionts highlights evolutionary adaptations to a symbiotic lifestyle.</title>
        <authorList>
            <person name="Aranda M."/>
            <person name="Li Y."/>
            <person name="Liew Y.J."/>
            <person name="Baumgarten S."/>
            <person name="Simakov O."/>
            <person name="Wilson M."/>
            <person name="Piel J."/>
            <person name="Ashoor H."/>
            <person name="Bougouffa S."/>
            <person name="Bajic V.B."/>
            <person name="Ryu T."/>
            <person name="Ravasi T."/>
            <person name="Bayer T."/>
            <person name="Micklem G."/>
            <person name="Kim H."/>
            <person name="Bhak J."/>
            <person name="Lajeunesse T.C."/>
            <person name="Voolstra C.R."/>
        </authorList>
    </citation>
    <scope>NUCLEOTIDE SEQUENCE [LARGE SCALE GENOMIC DNA]</scope>
    <source>
        <strain evidence="2 3">CCMP2467</strain>
    </source>
</reference>
<gene>
    <name evidence="2" type="ORF">AK812_SmicGene43866</name>
</gene>
<organism evidence="2 3">
    <name type="scientific">Symbiodinium microadriaticum</name>
    <name type="common">Dinoflagellate</name>
    <name type="synonym">Zooxanthella microadriatica</name>
    <dbReference type="NCBI Taxonomy" id="2951"/>
    <lineage>
        <taxon>Eukaryota</taxon>
        <taxon>Sar</taxon>
        <taxon>Alveolata</taxon>
        <taxon>Dinophyceae</taxon>
        <taxon>Suessiales</taxon>
        <taxon>Symbiodiniaceae</taxon>
        <taxon>Symbiodinium</taxon>
    </lineage>
</organism>
<dbReference type="Proteomes" id="UP000186817">
    <property type="component" value="Unassembled WGS sequence"/>
</dbReference>
<proteinExistence type="predicted"/>
<evidence type="ECO:0000256" key="1">
    <source>
        <dbReference type="SAM" id="SignalP"/>
    </source>
</evidence>
<name>A0A1Q9BZX4_SYMMI</name>
<keyword evidence="3" id="KW-1185">Reference proteome</keyword>
<comment type="caution">
    <text evidence="2">The sequence shown here is derived from an EMBL/GenBank/DDBJ whole genome shotgun (WGS) entry which is preliminary data.</text>
</comment>
<keyword evidence="1" id="KW-0732">Signal</keyword>
<sequence>MLLVILMFIVIVNIRGSITTRFIINLDIWPPRRCTLQAVEATEIVLKARCRNLEVKCCINLGVYSATLLDSLEQRFRRFIRGSSAQTFSHNAFERFLCAPPGNQCIRPVTLQAI</sequence>
<feature type="signal peptide" evidence="1">
    <location>
        <begin position="1"/>
        <end position="16"/>
    </location>
</feature>
<accession>A0A1Q9BZX4</accession>